<accession>A0A3N0GY12</accession>
<keyword evidence="2" id="KW-1185">Reference proteome</keyword>
<proteinExistence type="predicted"/>
<organism evidence="1 2">
    <name type="scientific">Nocardioides pocheonensis</name>
    <dbReference type="NCBI Taxonomy" id="661485"/>
    <lineage>
        <taxon>Bacteria</taxon>
        <taxon>Bacillati</taxon>
        <taxon>Actinomycetota</taxon>
        <taxon>Actinomycetes</taxon>
        <taxon>Propionibacteriales</taxon>
        <taxon>Nocardioidaceae</taxon>
        <taxon>Nocardioides</taxon>
    </lineage>
</organism>
<evidence type="ECO:0000313" key="2">
    <source>
        <dbReference type="Proteomes" id="UP000279994"/>
    </source>
</evidence>
<protein>
    <submittedName>
        <fullName evidence="1">Uncharacterized protein</fullName>
    </submittedName>
</protein>
<comment type="caution">
    <text evidence="1">The sequence shown here is derived from an EMBL/GenBank/DDBJ whole genome shotgun (WGS) entry which is preliminary data.</text>
</comment>
<dbReference type="AlphaFoldDB" id="A0A3N0GY12"/>
<name>A0A3N0GY12_9ACTN</name>
<sequence>MLVESSSADRMESGVASVFSHNRKRHYLAGMRGFERFRQDGFHATNDPLEVRMAFVDFLADTLDFKSMIVYSDRSTRPDLSDKQRLMIVFDQLVHDVLGAYRSRPKVVFCFESAEGMDSYVEQVVLRAARTFGRRAPEIEVRFGAKQSPYMLAVPDYVLHIFGQWRSDGAGTELEVDPKENRSRTFRAILGSISVARSLDDARVVRRTLG</sequence>
<reference evidence="1 2" key="1">
    <citation type="submission" date="2018-11" db="EMBL/GenBank/DDBJ databases">
        <authorList>
            <person name="Li F."/>
        </authorList>
    </citation>
    <scope>NUCLEOTIDE SEQUENCE [LARGE SCALE GENOMIC DNA]</scope>
    <source>
        <strain evidence="1 2">Gsoil 818</strain>
    </source>
</reference>
<dbReference type="Proteomes" id="UP000279994">
    <property type="component" value="Unassembled WGS sequence"/>
</dbReference>
<dbReference type="EMBL" id="RJSF01000003">
    <property type="protein sequence ID" value="RNM17364.1"/>
    <property type="molecule type" value="Genomic_DNA"/>
</dbReference>
<evidence type="ECO:0000313" key="1">
    <source>
        <dbReference type="EMBL" id="RNM17364.1"/>
    </source>
</evidence>
<gene>
    <name evidence="1" type="ORF">EFL26_00820</name>
</gene>